<sequence>MHQLGSLMESINQLSTRVESMEKKQDDFNKVGLLLESINKLSTKIESIEKKQDDFNRVIYEMKSNCKVDISSNEIKKSNFIQHDDRDLNEFSQSKFGSEWYANQYNDNKNMNVILSLLSNQSMKPYDPKEPYELYHAKVENYFELVKTPYNKLKFYLVTNPISR</sequence>
<dbReference type="WBParaSite" id="SVE_1275900.1">
    <property type="protein sequence ID" value="SVE_1275900.1"/>
    <property type="gene ID" value="SVE_1275900"/>
</dbReference>
<accession>A0A0K0FRQ7</accession>
<reference evidence="1" key="1">
    <citation type="submission" date="2014-07" db="EMBL/GenBank/DDBJ databases">
        <authorList>
            <person name="Martin A.A"/>
            <person name="De Silva N."/>
        </authorList>
    </citation>
    <scope>NUCLEOTIDE SEQUENCE</scope>
</reference>
<reference evidence="2" key="2">
    <citation type="submission" date="2015-08" db="UniProtKB">
        <authorList>
            <consortium name="WormBaseParasite"/>
        </authorList>
    </citation>
    <scope>IDENTIFICATION</scope>
</reference>
<keyword evidence="1" id="KW-1185">Reference proteome</keyword>
<dbReference type="AlphaFoldDB" id="A0A0K0FRQ7"/>
<organism evidence="1 2">
    <name type="scientific">Strongyloides venezuelensis</name>
    <name type="common">Threadworm</name>
    <dbReference type="NCBI Taxonomy" id="75913"/>
    <lineage>
        <taxon>Eukaryota</taxon>
        <taxon>Metazoa</taxon>
        <taxon>Ecdysozoa</taxon>
        <taxon>Nematoda</taxon>
        <taxon>Chromadorea</taxon>
        <taxon>Rhabditida</taxon>
        <taxon>Tylenchina</taxon>
        <taxon>Panagrolaimomorpha</taxon>
        <taxon>Strongyloidoidea</taxon>
        <taxon>Strongyloididae</taxon>
        <taxon>Strongyloides</taxon>
    </lineage>
</organism>
<dbReference type="Proteomes" id="UP000035680">
    <property type="component" value="Unassembled WGS sequence"/>
</dbReference>
<protein>
    <submittedName>
        <fullName evidence="2">DUF4806 domain-containing protein</fullName>
    </submittedName>
</protein>
<evidence type="ECO:0000313" key="1">
    <source>
        <dbReference type="Proteomes" id="UP000035680"/>
    </source>
</evidence>
<name>A0A0K0FRQ7_STRVS</name>
<proteinExistence type="predicted"/>
<evidence type="ECO:0000313" key="2">
    <source>
        <dbReference type="WBParaSite" id="SVE_1275900.1"/>
    </source>
</evidence>